<sequence length="153" mass="16767">MLRTVIAFASASAAKTLNGTCGSTARGELPTRVTTTRRQNECGAKPPRDRAECKATDARVGVGQKDVAEATSSRCWIDDRFSEVSSGTRCCSEPVSSSPRWTIDDRKDQVVSYVTDQLLSFGKASCHSDDSTMQQHVSPPQQEDSRYFVWCPP</sequence>
<proteinExistence type="predicted"/>
<dbReference type="Proteomes" id="UP001162060">
    <property type="component" value="Unassembled WGS sequence"/>
</dbReference>
<comment type="caution">
    <text evidence="1">The sequence shown here is derived from an EMBL/GenBank/DDBJ whole genome shotgun (WGS) entry which is preliminary data.</text>
</comment>
<evidence type="ECO:0000313" key="1">
    <source>
        <dbReference type="EMBL" id="CAK7922793.1"/>
    </source>
</evidence>
<reference evidence="1" key="1">
    <citation type="submission" date="2024-01" db="EMBL/GenBank/DDBJ databases">
        <authorList>
            <person name="Webb A."/>
        </authorList>
    </citation>
    <scope>NUCLEOTIDE SEQUENCE</scope>
    <source>
        <strain evidence="1">Pm1</strain>
    </source>
</reference>
<evidence type="ECO:0008006" key="3">
    <source>
        <dbReference type="Google" id="ProtNLM"/>
    </source>
</evidence>
<protein>
    <recommendedName>
        <fullName evidence="3">Secreted protein</fullName>
    </recommendedName>
</protein>
<dbReference type="AlphaFoldDB" id="A0AAV1TPA9"/>
<accession>A0AAV1TPA9</accession>
<name>A0AAV1TPA9_9STRA</name>
<gene>
    <name evidence="1" type="ORF">PM001_LOCUS7964</name>
</gene>
<organism evidence="1 2">
    <name type="scientific">Peronospora matthiolae</name>
    <dbReference type="NCBI Taxonomy" id="2874970"/>
    <lineage>
        <taxon>Eukaryota</taxon>
        <taxon>Sar</taxon>
        <taxon>Stramenopiles</taxon>
        <taxon>Oomycota</taxon>
        <taxon>Peronosporomycetes</taxon>
        <taxon>Peronosporales</taxon>
        <taxon>Peronosporaceae</taxon>
        <taxon>Peronospora</taxon>
    </lineage>
</organism>
<evidence type="ECO:0000313" key="2">
    <source>
        <dbReference type="Proteomes" id="UP001162060"/>
    </source>
</evidence>
<dbReference type="EMBL" id="CAKLBY020000066">
    <property type="protein sequence ID" value="CAK7922793.1"/>
    <property type="molecule type" value="Genomic_DNA"/>
</dbReference>